<keyword evidence="1" id="KW-0694">RNA-binding</keyword>
<dbReference type="Gene3D" id="3.10.450.50">
    <property type="match status" value="2"/>
</dbReference>
<organism evidence="4 5">
    <name type="scientific">Ziziphus jujuba var. spinosa</name>
    <dbReference type="NCBI Taxonomy" id="714518"/>
    <lineage>
        <taxon>Eukaryota</taxon>
        <taxon>Viridiplantae</taxon>
        <taxon>Streptophyta</taxon>
        <taxon>Embryophyta</taxon>
        <taxon>Tracheophyta</taxon>
        <taxon>Spermatophyta</taxon>
        <taxon>Magnoliopsida</taxon>
        <taxon>eudicotyledons</taxon>
        <taxon>Gunneridae</taxon>
        <taxon>Pentapetalae</taxon>
        <taxon>rosids</taxon>
        <taxon>fabids</taxon>
        <taxon>Rosales</taxon>
        <taxon>Rhamnaceae</taxon>
        <taxon>Paliureae</taxon>
        <taxon>Ziziphus</taxon>
    </lineage>
</organism>
<name>A0A978V0N9_ZIZJJ</name>
<dbReference type="InterPro" id="IPR032710">
    <property type="entry name" value="NTF2-like_dom_sf"/>
</dbReference>
<dbReference type="EMBL" id="JAEACU010000008">
    <property type="protein sequence ID" value="KAH7520805.1"/>
    <property type="molecule type" value="Genomic_DNA"/>
</dbReference>
<evidence type="ECO:0000259" key="3">
    <source>
        <dbReference type="PROSITE" id="PS50177"/>
    </source>
</evidence>
<evidence type="ECO:0000256" key="1">
    <source>
        <dbReference type="ARBA" id="ARBA00022884"/>
    </source>
</evidence>
<gene>
    <name evidence="4" type="ORF">FEM48_Zijuj08G0185000</name>
</gene>
<dbReference type="SUPFAM" id="SSF54427">
    <property type="entry name" value="NTF2-like"/>
    <property type="match status" value="2"/>
</dbReference>
<dbReference type="Proteomes" id="UP000813462">
    <property type="component" value="Unassembled WGS sequence"/>
</dbReference>
<dbReference type="GO" id="GO:1990904">
    <property type="term" value="C:ribonucleoprotein complex"/>
    <property type="evidence" value="ECO:0007669"/>
    <property type="project" value="TreeGrafter"/>
</dbReference>
<evidence type="ECO:0000256" key="2">
    <source>
        <dbReference type="SAM" id="MobiDB-lite"/>
    </source>
</evidence>
<comment type="caution">
    <text evidence="4">The sequence shown here is derived from an EMBL/GenBank/DDBJ whole genome shotgun (WGS) entry which is preliminary data.</text>
</comment>
<dbReference type="InterPro" id="IPR039539">
    <property type="entry name" value="Ras_GTPase_bind_prot"/>
</dbReference>
<dbReference type="Pfam" id="PF02136">
    <property type="entry name" value="NTF2"/>
    <property type="match status" value="2"/>
</dbReference>
<feature type="domain" description="NTF2" evidence="3">
    <location>
        <begin position="307"/>
        <end position="376"/>
    </location>
</feature>
<reference evidence="4" key="1">
    <citation type="journal article" date="2021" name="Front. Plant Sci.">
        <title>Chromosome-Scale Genome Assembly for Chinese Sour Jujube and Insights Into Its Genome Evolution and Domestication Signature.</title>
        <authorList>
            <person name="Shen L.-Y."/>
            <person name="Luo H."/>
            <person name="Wang X.-L."/>
            <person name="Wang X.-M."/>
            <person name="Qiu X.-J."/>
            <person name="Liu H."/>
            <person name="Zhou S.-S."/>
            <person name="Jia K.-H."/>
            <person name="Nie S."/>
            <person name="Bao Y.-T."/>
            <person name="Zhang R.-G."/>
            <person name="Yun Q.-Z."/>
            <person name="Chai Y.-H."/>
            <person name="Lu J.-Y."/>
            <person name="Li Y."/>
            <person name="Zhao S.-W."/>
            <person name="Mao J.-F."/>
            <person name="Jia S.-G."/>
            <person name="Mao Y.-M."/>
        </authorList>
    </citation>
    <scope>NUCLEOTIDE SEQUENCE</scope>
    <source>
        <strain evidence="4">AT0</strain>
        <tissue evidence="4">Leaf</tissue>
    </source>
</reference>
<dbReference type="PROSITE" id="PS50177">
    <property type="entry name" value="NTF2_DOMAIN"/>
    <property type="match status" value="2"/>
</dbReference>
<dbReference type="PANTHER" id="PTHR10693:SF52">
    <property type="entry name" value="RAS GTPASE-ACTIVATING BINDING-LIKE PROTEIN"/>
    <property type="match status" value="1"/>
</dbReference>
<feature type="domain" description="NTF2" evidence="3">
    <location>
        <begin position="17"/>
        <end position="112"/>
    </location>
</feature>
<feature type="compositionally biased region" description="Low complexity" evidence="2">
    <location>
        <begin position="542"/>
        <end position="559"/>
    </location>
</feature>
<dbReference type="GO" id="GO:0005829">
    <property type="term" value="C:cytosol"/>
    <property type="evidence" value="ECO:0007669"/>
    <property type="project" value="TreeGrafter"/>
</dbReference>
<sequence>MALRTATPPTAHSDQFVGNAFVDKHHKILHNSPELVYSFYQDSSVISCPDSNGVMTYCDYHANVQKSYKEGVTVLVTGCLTGKDNLKRKFAQSFFLAAQDNGYYILKDVFRYVEVVEQLESGAVNGVDAAAAPSLISEPGRFAILCHLLYPATAHEDADQIVVEKAYDASEYERELVNEKKPVAEIPFYSHVNDVTVDIDSSPAAALEDAPKKQQLLQQLTVPNLLEILSLISVVKFSTTLQNWSIEFKKFGPIKRGGIQVRNNKQQGYCSGVLEFQSLGSMNSAIQKLELLTSKILLHFFFLEQVINKKILSFDYKDYVVDIKTADAQKSYKEGVTVLVTGCLTGKDNLKRKFAQSFFLAPQDNGYYVLNDVFRYVEEVEQLESGTVNGVDAAAPPSTLLDIRTWQVCYLVSFVVYFTLNSYIVPKKIFAEPNHVPDPPAPDPATAHEDADQIVVEKAYDASEHERELVNEKKPVAEITSHSHANDVTVDVESSPAAALEDAPKKLYASIVNVPKGSLGPTQVYVPTNFLNVSSKKVENQPAESAAPASVPEASAPSSTGTPDSSNTNEEGKPLCCLSLTEWPCRQQLLQQLIVPNLLKMLWFQYYKILHNSPELVHRFYQV</sequence>
<dbReference type="GO" id="GO:0003729">
    <property type="term" value="F:mRNA binding"/>
    <property type="evidence" value="ECO:0007669"/>
    <property type="project" value="TreeGrafter"/>
</dbReference>
<proteinExistence type="predicted"/>
<feature type="region of interest" description="Disordered" evidence="2">
    <location>
        <begin position="541"/>
        <end position="571"/>
    </location>
</feature>
<evidence type="ECO:0000313" key="4">
    <source>
        <dbReference type="EMBL" id="KAH7520805.1"/>
    </source>
</evidence>
<feature type="compositionally biased region" description="Polar residues" evidence="2">
    <location>
        <begin position="560"/>
        <end position="569"/>
    </location>
</feature>
<accession>A0A978V0N9</accession>
<protein>
    <recommendedName>
        <fullName evidence="3">NTF2 domain-containing protein</fullName>
    </recommendedName>
</protein>
<dbReference type="InterPro" id="IPR002075">
    <property type="entry name" value="NTF2_dom"/>
</dbReference>
<dbReference type="CDD" id="cd00780">
    <property type="entry name" value="NTF2"/>
    <property type="match status" value="2"/>
</dbReference>
<dbReference type="AlphaFoldDB" id="A0A978V0N9"/>
<evidence type="ECO:0000313" key="5">
    <source>
        <dbReference type="Proteomes" id="UP000813462"/>
    </source>
</evidence>
<dbReference type="PANTHER" id="PTHR10693">
    <property type="entry name" value="RAS GTPASE-ACTIVATING PROTEIN-BINDING PROTEIN"/>
    <property type="match status" value="1"/>
</dbReference>
<dbReference type="InterPro" id="IPR018222">
    <property type="entry name" value="Nuclear_transport_factor_2_euk"/>
</dbReference>